<feature type="region of interest" description="Disordered" evidence="1">
    <location>
        <begin position="91"/>
        <end position="145"/>
    </location>
</feature>
<protein>
    <submittedName>
        <fullName evidence="2">Uncharacterized protein</fullName>
    </submittedName>
</protein>
<evidence type="ECO:0000256" key="1">
    <source>
        <dbReference type="SAM" id="MobiDB-lite"/>
    </source>
</evidence>
<name>A0AA40F2E3_9PEZI</name>
<feature type="region of interest" description="Disordered" evidence="1">
    <location>
        <begin position="187"/>
        <end position="249"/>
    </location>
</feature>
<evidence type="ECO:0000313" key="2">
    <source>
        <dbReference type="EMBL" id="KAK0749965.1"/>
    </source>
</evidence>
<feature type="compositionally biased region" description="Polar residues" evidence="1">
    <location>
        <begin position="193"/>
        <end position="202"/>
    </location>
</feature>
<organism evidence="2 3">
    <name type="scientific">Schizothecium vesticola</name>
    <dbReference type="NCBI Taxonomy" id="314040"/>
    <lineage>
        <taxon>Eukaryota</taxon>
        <taxon>Fungi</taxon>
        <taxon>Dikarya</taxon>
        <taxon>Ascomycota</taxon>
        <taxon>Pezizomycotina</taxon>
        <taxon>Sordariomycetes</taxon>
        <taxon>Sordariomycetidae</taxon>
        <taxon>Sordariales</taxon>
        <taxon>Schizotheciaceae</taxon>
        <taxon>Schizothecium</taxon>
    </lineage>
</organism>
<accession>A0AA40F2E3</accession>
<dbReference type="AlphaFoldDB" id="A0AA40F2E3"/>
<feature type="compositionally biased region" description="Basic residues" evidence="1">
    <location>
        <begin position="208"/>
        <end position="224"/>
    </location>
</feature>
<dbReference type="Proteomes" id="UP001172155">
    <property type="component" value="Unassembled WGS sequence"/>
</dbReference>
<dbReference type="EMBL" id="JAUKUD010000003">
    <property type="protein sequence ID" value="KAK0749965.1"/>
    <property type="molecule type" value="Genomic_DNA"/>
</dbReference>
<keyword evidence="3" id="KW-1185">Reference proteome</keyword>
<feature type="region of interest" description="Disordered" evidence="1">
    <location>
        <begin position="316"/>
        <end position="345"/>
    </location>
</feature>
<sequence length="569" mass="60767">MVNINIGSVDKIVTGVEKVIATSLDEMDETILPLLHQRLSYRLRGLSDDISLAENYIMDAEQQLANLIEISFSDLQLSDVCRLANMALDQTSFDGPLSTPPDRSPRRGSPSPLGHIPSPNPSTPTSQSGLAASTDITRPGADDTSPEIVQKAENVQARVFELKRHAVDRDPKMSLDLVSCPEFGSRGLDSEESILSNNQPRLDNNRLVSKKKGRKISRSTRKLSRSQSALTGTALPDSEPPILRKPKPRGQLSTEIFTASDALTPLFNTPLFNTPLSRQRPSPNLLAIAGMMVAVAELDRLSLMADASPQGLFAAKPPITPSNTPSGLPFPPPATPALPERSAHEAPGAAIVEKGEIPPTHSSPASTSVDFASFPAFVRTPSPTPRTEPAHVFLPLLPAPAKASEVGLGGHGVGEGASSATATSLMAGAEGVEDTHAAVGKPDTQVAANGREPRGGNLGCAECLAEAEGRAAVVGMDEGGSVGNKQERANTLPSIGELESLGSKVTMRHPWLMDLDMFLFFFYLPAIIYKRFIFDQPDVMGQSMHRSHTFQKRASPSQPHPSCLLVLIH</sequence>
<proteinExistence type="predicted"/>
<gene>
    <name evidence="2" type="ORF">B0T18DRAFT_487738</name>
</gene>
<comment type="caution">
    <text evidence="2">The sequence shown here is derived from an EMBL/GenBank/DDBJ whole genome shotgun (WGS) entry which is preliminary data.</text>
</comment>
<reference evidence="2" key="1">
    <citation type="submission" date="2023-06" db="EMBL/GenBank/DDBJ databases">
        <title>Genome-scale phylogeny and comparative genomics of the fungal order Sordariales.</title>
        <authorList>
            <consortium name="Lawrence Berkeley National Laboratory"/>
            <person name="Hensen N."/>
            <person name="Bonometti L."/>
            <person name="Westerberg I."/>
            <person name="Brannstrom I.O."/>
            <person name="Guillou S."/>
            <person name="Cros-Aarteil S."/>
            <person name="Calhoun S."/>
            <person name="Haridas S."/>
            <person name="Kuo A."/>
            <person name="Mondo S."/>
            <person name="Pangilinan J."/>
            <person name="Riley R."/>
            <person name="LaButti K."/>
            <person name="Andreopoulos B."/>
            <person name="Lipzen A."/>
            <person name="Chen C."/>
            <person name="Yanf M."/>
            <person name="Daum C."/>
            <person name="Ng V."/>
            <person name="Clum A."/>
            <person name="Steindorff A."/>
            <person name="Ohm R."/>
            <person name="Martin F."/>
            <person name="Silar P."/>
            <person name="Natvig D."/>
            <person name="Lalanne C."/>
            <person name="Gautier V."/>
            <person name="Ament-velasquez S.L."/>
            <person name="Kruys A."/>
            <person name="Hutchinson M.I."/>
            <person name="Powell A.J."/>
            <person name="Barry K."/>
            <person name="Miller A.N."/>
            <person name="Grigoriev I.V."/>
            <person name="Debuchy R."/>
            <person name="Gladieux P."/>
            <person name="Thoren M.H."/>
            <person name="Johannesson H."/>
        </authorList>
    </citation>
    <scope>NUCLEOTIDE SEQUENCE</scope>
    <source>
        <strain evidence="2">SMH3187-1</strain>
    </source>
</reference>
<evidence type="ECO:0000313" key="3">
    <source>
        <dbReference type="Proteomes" id="UP001172155"/>
    </source>
</evidence>